<keyword evidence="1" id="KW-1133">Transmembrane helix</keyword>
<feature type="transmembrane region" description="Helical" evidence="1">
    <location>
        <begin position="101"/>
        <end position="124"/>
    </location>
</feature>
<keyword evidence="1" id="KW-0472">Membrane</keyword>
<proteinExistence type="predicted"/>
<dbReference type="EMBL" id="JAOYFB010000036">
    <property type="protein sequence ID" value="KAK4019112.1"/>
    <property type="molecule type" value="Genomic_DNA"/>
</dbReference>
<evidence type="ECO:0000313" key="3">
    <source>
        <dbReference type="Proteomes" id="UP001234178"/>
    </source>
</evidence>
<gene>
    <name evidence="2" type="ORF">OUZ56_001142</name>
</gene>
<protein>
    <submittedName>
        <fullName evidence="2">Uncharacterized protein</fullName>
    </submittedName>
</protein>
<accession>A0ABR0A1S4</accession>
<dbReference type="Proteomes" id="UP001234178">
    <property type="component" value="Unassembled WGS sequence"/>
</dbReference>
<reference evidence="2 3" key="1">
    <citation type="journal article" date="2023" name="Nucleic Acids Res.">
        <title>The hologenome of Daphnia magna reveals possible DNA methylation and microbiome-mediated evolution of the host genome.</title>
        <authorList>
            <person name="Chaturvedi A."/>
            <person name="Li X."/>
            <person name="Dhandapani V."/>
            <person name="Marshall H."/>
            <person name="Kissane S."/>
            <person name="Cuenca-Cambronero M."/>
            <person name="Asole G."/>
            <person name="Calvet F."/>
            <person name="Ruiz-Romero M."/>
            <person name="Marangio P."/>
            <person name="Guigo R."/>
            <person name="Rago D."/>
            <person name="Mirbahai L."/>
            <person name="Eastwood N."/>
            <person name="Colbourne J.K."/>
            <person name="Zhou J."/>
            <person name="Mallon E."/>
            <person name="Orsini L."/>
        </authorList>
    </citation>
    <scope>NUCLEOTIDE SEQUENCE [LARGE SCALE GENOMIC DNA]</scope>
    <source>
        <strain evidence="2">LRV0_1</strain>
    </source>
</reference>
<comment type="caution">
    <text evidence="2">The sequence shown here is derived from an EMBL/GenBank/DDBJ whole genome shotgun (WGS) entry which is preliminary data.</text>
</comment>
<name>A0ABR0A1S4_9CRUS</name>
<evidence type="ECO:0000313" key="2">
    <source>
        <dbReference type="EMBL" id="KAK4019112.1"/>
    </source>
</evidence>
<sequence>MSDEKGMAQTRKGLETKKYDTKRLKTCGKEITGWSCLKETCTREKGNEWKPGQPSKSRCLVQDTHTDGGEVLVVLLAGGVFPFSCRWMTRFGGQSNANSRASGFCALAASFCVCVCCVCVYVFFFNHRFVWSSE</sequence>
<evidence type="ECO:0000256" key="1">
    <source>
        <dbReference type="SAM" id="Phobius"/>
    </source>
</evidence>
<organism evidence="2 3">
    <name type="scientific">Daphnia magna</name>
    <dbReference type="NCBI Taxonomy" id="35525"/>
    <lineage>
        <taxon>Eukaryota</taxon>
        <taxon>Metazoa</taxon>
        <taxon>Ecdysozoa</taxon>
        <taxon>Arthropoda</taxon>
        <taxon>Crustacea</taxon>
        <taxon>Branchiopoda</taxon>
        <taxon>Diplostraca</taxon>
        <taxon>Cladocera</taxon>
        <taxon>Anomopoda</taxon>
        <taxon>Daphniidae</taxon>
        <taxon>Daphnia</taxon>
    </lineage>
</organism>
<keyword evidence="3" id="KW-1185">Reference proteome</keyword>
<keyword evidence="1" id="KW-0812">Transmembrane</keyword>